<reference evidence="2" key="1">
    <citation type="journal article" date="2015" name="PLoS Genet.">
        <title>Genome Sequence and Transcriptome Analyses of Chrysochromulina tobin: Metabolic Tools for Enhanced Algal Fitness in the Prominent Order Prymnesiales (Haptophyceae).</title>
        <authorList>
            <person name="Hovde B.T."/>
            <person name="Deodato C.R."/>
            <person name="Hunsperger H.M."/>
            <person name="Ryken S.A."/>
            <person name="Yost W."/>
            <person name="Jha R.K."/>
            <person name="Patterson J."/>
            <person name="Monnat R.J. Jr."/>
            <person name="Barlow S.B."/>
            <person name="Starkenburg S.R."/>
            <person name="Cattolico R.A."/>
        </authorList>
    </citation>
    <scope>NUCLEOTIDE SEQUENCE</scope>
    <source>
        <strain evidence="2">CCMP291</strain>
    </source>
</reference>
<dbReference type="Proteomes" id="UP000037460">
    <property type="component" value="Unassembled WGS sequence"/>
</dbReference>
<evidence type="ECO:0000313" key="1">
    <source>
        <dbReference type="EMBL" id="KOO47055.1"/>
    </source>
</evidence>
<organism evidence="1 2">
    <name type="scientific">Chrysochromulina tobinii</name>
    <dbReference type="NCBI Taxonomy" id="1460289"/>
    <lineage>
        <taxon>Eukaryota</taxon>
        <taxon>Haptista</taxon>
        <taxon>Haptophyta</taxon>
        <taxon>Prymnesiophyceae</taxon>
        <taxon>Prymnesiales</taxon>
        <taxon>Chrysochromulinaceae</taxon>
        <taxon>Chrysochromulina</taxon>
    </lineage>
</organism>
<comment type="caution">
    <text evidence="1">The sequence shown here is derived from an EMBL/GenBank/DDBJ whole genome shotgun (WGS) entry which is preliminary data.</text>
</comment>
<evidence type="ECO:0000313" key="2">
    <source>
        <dbReference type="Proteomes" id="UP000037460"/>
    </source>
</evidence>
<dbReference type="AlphaFoldDB" id="A0A0M0L7J5"/>
<gene>
    <name evidence="1" type="ORF">Ctob_014803</name>
</gene>
<accession>A0A0M0L7J5</accession>
<name>A0A0M0L7J5_9EUKA</name>
<proteinExistence type="predicted"/>
<sequence>MMNTVGSFLKSKMHNMAAWVQEELGASAAMDYVAAVDARLELELTTFATMLHSNKHIEAQRDWDALIALATGQAGFEPVVQLLNEVQGREHMHEKFWRYVKLFIDVVE</sequence>
<protein>
    <submittedName>
        <fullName evidence="1">Uncharacterized protein</fullName>
    </submittedName>
</protein>
<keyword evidence="2" id="KW-1185">Reference proteome</keyword>
<dbReference type="EMBL" id="JWZX01000548">
    <property type="protein sequence ID" value="KOO47055.1"/>
    <property type="molecule type" value="Genomic_DNA"/>
</dbReference>